<sequence>MGIKQAEWPIEVQRQAMDLHAQLSLNDHNWHQQKGDADRRAAELLAGALVQLLQGGERSDVEALTDQSLRWLRRELKAPGCGRD</sequence>
<accession>Q7V7X1</accession>
<dbReference type="RefSeq" id="WP_011129988.1">
    <property type="nucleotide sequence ID" value="NC_005071.1"/>
</dbReference>
<organism evidence="1 2">
    <name type="scientific">Prochlorococcus marinus (strain MIT 9313)</name>
    <dbReference type="NCBI Taxonomy" id="74547"/>
    <lineage>
        <taxon>Bacteria</taxon>
        <taxon>Bacillati</taxon>
        <taxon>Cyanobacteriota</taxon>
        <taxon>Cyanophyceae</taxon>
        <taxon>Synechococcales</taxon>
        <taxon>Prochlorococcaceae</taxon>
        <taxon>Prochlorococcus</taxon>
    </lineage>
</organism>
<dbReference type="AlphaFoldDB" id="Q7V7X1"/>
<dbReference type="InterPro" id="IPR045511">
    <property type="entry name" value="DUF6439"/>
</dbReference>
<evidence type="ECO:0000313" key="1">
    <source>
        <dbReference type="EMBL" id="CAE20784.1"/>
    </source>
</evidence>
<dbReference type="OrthoDB" id="542317at2"/>
<dbReference type="Proteomes" id="UP000001423">
    <property type="component" value="Chromosome"/>
</dbReference>
<dbReference type="EMBL" id="BX548175">
    <property type="protein sequence ID" value="CAE20784.1"/>
    <property type="molecule type" value="Genomic_DNA"/>
</dbReference>
<protein>
    <submittedName>
        <fullName evidence="1">Uncharacterized protein</fullName>
    </submittedName>
</protein>
<gene>
    <name evidence="1" type="ordered locus">PMT_0609</name>
</gene>
<dbReference type="Pfam" id="PF20035">
    <property type="entry name" value="DUF6439"/>
    <property type="match status" value="1"/>
</dbReference>
<dbReference type="KEGG" id="pmt:PMT_0609"/>
<dbReference type="eggNOG" id="ENOG503454R">
    <property type="taxonomic scope" value="Bacteria"/>
</dbReference>
<dbReference type="HOGENOM" id="CLU_169737_0_0_3"/>
<reference evidence="1 2" key="1">
    <citation type="journal article" date="2003" name="Nature">
        <title>Genome divergence in two Prochlorococcus ecotypes reflects oceanic niche differentiation.</title>
        <authorList>
            <person name="Rocap G."/>
            <person name="Larimer F.W."/>
            <person name="Lamerdin J.E."/>
            <person name="Malfatti S."/>
            <person name="Chain P."/>
            <person name="Ahlgren N.A."/>
            <person name="Arellano A."/>
            <person name="Coleman M."/>
            <person name="Hauser L."/>
            <person name="Hess W.R."/>
            <person name="Johnson Z.I."/>
            <person name="Land M.L."/>
            <person name="Lindell D."/>
            <person name="Post A.F."/>
            <person name="Regala W."/>
            <person name="Shah M."/>
            <person name="Shaw S.L."/>
            <person name="Steglich C."/>
            <person name="Sullivan M.B."/>
            <person name="Ting C.S."/>
            <person name="Tolonen A."/>
            <person name="Webb E.A."/>
            <person name="Zinser E.R."/>
            <person name="Chisholm S.W."/>
        </authorList>
    </citation>
    <scope>NUCLEOTIDE SEQUENCE [LARGE SCALE GENOMIC DNA]</scope>
    <source>
        <strain evidence="2">MIT 9313</strain>
    </source>
</reference>
<proteinExistence type="predicted"/>
<keyword evidence="2" id="KW-1185">Reference proteome</keyword>
<evidence type="ECO:0000313" key="2">
    <source>
        <dbReference type="Proteomes" id="UP000001423"/>
    </source>
</evidence>
<name>Q7V7X1_PROMM</name>